<proteinExistence type="predicted"/>
<feature type="transmembrane region" description="Helical" evidence="1">
    <location>
        <begin position="7"/>
        <end position="27"/>
    </location>
</feature>
<feature type="transmembrane region" description="Helical" evidence="1">
    <location>
        <begin position="47"/>
        <end position="70"/>
    </location>
</feature>
<evidence type="ECO:0000256" key="1">
    <source>
        <dbReference type="SAM" id="Phobius"/>
    </source>
</evidence>
<accession>A0A2T0XAU7</accession>
<evidence type="ECO:0000313" key="3">
    <source>
        <dbReference type="Proteomes" id="UP000238308"/>
    </source>
</evidence>
<keyword evidence="1" id="KW-0472">Membrane</keyword>
<dbReference type="OrthoDB" id="6197657at2"/>
<name>A0A2T0XAU7_9BURK</name>
<protein>
    <recommendedName>
        <fullName evidence="4">Transmembrane protein</fullName>
    </recommendedName>
</protein>
<dbReference type="Proteomes" id="UP000238308">
    <property type="component" value="Unassembled WGS sequence"/>
</dbReference>
<comment type="caution">
    <text evidence="2">The sequence shown here is derived from an EMBL/GenBank/DDBJ whole genome shotgun (WGS) entry which is preliminary data.</text>
</comment>
<keyword evidence="1" id="KW-1133">Transmembrane helix</keyword>
<gene>
    <name evidence="2" type="ORF">BCM14_2993</name>
</gene>
<keyword evidence="1" id="KW-0812">Transmembrane</keyword>
<evidence type="ECO:0008006" key="4">
    <source>
        <dbReference type="Google" id="ProtNLM"/>
    </source>
</evidence>
<dbReference type="AlphaFoldDB" id="A0A2T0XAU7"/>
<evidence type="ECO:0000313" key="2">
    <source>
        <dbReference type="EMBL" id="PRY96053.1"/>
    </source>
</evidence>
<reference evidence="2 3" key="1">
    <citation type="submission" date="2018-03" db="EMBL/GenBank/DDBJ databases">
        <title>Genomic Encyclopedia of Type Strains, Phase III (KMG-III): the genomes of soil and plant-associated and newly described type strains.</title>
        <authorList>
            <person name="Whitman W."/>
        </authorList>
    </citation>
    <scope>NUCLEOTIDE SEQUENCE [LARGE SCALE GENOMIC DNA]</scope>
    <source>
        <strain evidence="2 3">MWH-P2sevCIIIb</strain>
    </source>
</reference>
<dbReference type="RefSeq" id="WP_106228808.1">
    <property type="nucleotide sequence ID" value="NZ_PVTV01000019.1"/>
</dbReference>
<sequence length="78" mass="8824">MKPPRLVWALWPSFLVSIPAVGLLFSFVHPEDVVFFGQHPHIDAEGIYTLGFLLIWLFCSASSMLTIYIFPTKADVND</sequence>
<organism evidence="2 3">
    <name type="scientific">Jezberella montanilacus</name>
    <dbReference type="NCBI Taxonomy" id="323426"/>
    <lineage>
        <taxon>Bacteria</taxon>
        <taxon>Pseudomonadati</taxon>
        <taxon>Pseudomonadota</taxon>
        <taxon>Betaproteobacteria</taxon>
        <taxon>Burkholderiales</taxon>
        <taxon>Alcaligenaceae</taxon>
        <taxon>Jezberella</taxon>
    </lineage>
</organism>
<keyword evidence="3" id="KW-1185">Reference proteome</keyword>
<dbReference type="EMBL" id="PVTV01000019">
    <property type="protein sequence ID" value="PRY96053.1"/>
    <property type="molecule type" value="Genomic_DNA"/>
</dbReference>